<name>U5PW48_9CAUD</name>
<accession>U5PW48</accession>
<sequence>MTKENKQQIVINHKVEQVVRAIYFGFEKDNPAVLSTGVNKGAALSYFDPMDNVVIGIADAYGIRFKPESNSALIALGYHPSAVLFALTRMRLNGEAVVQRVGDDLVAIHAAVAQLARDVVFNWEVPKCTTSRVTKETKFKKPMLESYKTVLRLNKGIKPPLFA</sequence>
<dbReference type="RefSeq" id="YP_009006506.1">
    <property type="nucleotide sequence ID" value="NC_023570.1"/>
</dbReference>
<dbReference type="KEGG" id="vg:18503447"/>
<proteinExistence type="predicted"/>
<dbReference type="Proteomes" id="UP000017654">
    <property type="component" value="Segment"/>
</dbReference>
<protein>
    <submittedName>
        <fullName evidence="1">Uncharacterized protein</fullName>
    </submittedName>
</protein>
<evidence type="ECO:0000313" key="2">
    <source>
        <dbReference type="Proteomes" id="UP000017654"/>
    </source>
</evidence>
<evidence type="ECO:0000313" key="1">
    <source>
        <dbReference type="EMBL" id="AGY47981.1"/>
    </source>
</evidence>
<gene>
    <name evidence="1" type="ORF">Petty_9</name>
</gene>
<dbReference type="OrthoDB" id="10390at10239"/>
<keyword evidence="2" id="KW-1185">Reference proteome</keyword>
<dbReference type="EMBL" id="KF669656">
    <property type="protein sequence ID" value="AGY47981.1"/>
    <property type="molecule type" value="Genomic_DNA"/>
</dbReference>
<reference evidence="1 2" key="1">
    <citation type="journal article" date="2013" name="Genome Announc.">
        <title>Complete Genome of Acinetobacter baumannii Podophage Petty.</title>
        <authorList>
            <person name="Mumm I.P."/>
            <person name="Wood T.L."/>
            <person name="Chamakura K.R."/>
            <person name="Kuty Everett G.F."/>
        </authorList>
    </citation>
    <scope>NUCLEOTIDE SEQUENCE [LARGE SCALE GENOMIC DNA]</scope>
</reference>
<organism evidence="1 2">
    <name type="scientific">Acinetobacter phage Petty</name>
    <dbReference type="NCBI Taxonomy" id="1406779"/>
    <lineage>
        <taxon>Viruses</taxon>
        <taxon>Duplodnaviria</taxon>
        <taxon>Heunggongvirae</taxon>
        <taxon>Uroviricota</taxon>
        <taxon>Caudoviricetes</taxon>
        <taxon>Autographivirales</taxon>
        <taxon>Autoscriptoviridae</taxon>
        <taxon>Beijerinckvirinae</taxon>
        <taxon>Pettyvirus</taxon>
        <taxon>Pettyvirus petty</taxon>
    </lineage>
</organism>
<dbReference type="GeneID" id="18503447"/>